<dbReference type="EMBL" id="BPLR01019732">
    <property type="protein sequence ID" value="GIX71176.1"/>
    <property type="molecule type" value="Genomic_DNA"/>
</dbReference>
<keyword evidence="1" id="KW-1133">Transmembrane helix</keyword>
<organism evidence="2 3">
    <name type="scientific">Caerostris extrusa</name>
    <name type="common">Bark spider</name>
    <name type="synonym">Caerostris bankana</name>
    <dbReference type="NCBI Taxonomy" id="172846"/>
    <lineage>
        <taxon>Eukaryota</taxon>
        <taxon>Metazoa</taxon>
        <taxon>Ecdysozoa</taxon>
        <taxon>Arthropoda</taxon>
        <taxon>Chelicerata</taxon>
        <taxon>Arachnida</taxon>
        <taxon>Araneae</taxon>
        <taxon>Araneomorphae</taxon>
        <taxon>Entelegynae</taxon>
        <taxon>Araneoidea</taxon>
        <taxon>Araneidae</taxon>
        <taxon>Caerostris</taxon>
    </lineage>
</organism>
<keyword evidence="1" id="KW-0472">Membrane</keyword>
<accession>A0AAV4MFJ5</accession>
<sequence length="109" mass="11560">MAELFLSSLRSLSSPSSSTVSTRIPPFLVWNTLLIPILTLVMSRCCNLGLGFCLVSGVGLALATAAKVGLMAAFAGWVDTRNGALTLTDAAFQVQKFCPQVGPFSSFDW</sequence>
<feature type="transmembrane region" description="Helical" evidence="1">
    <location>
        <begin position="48"/>
        <end position="78"/>
    </location>
</feature>
<evidence type="ECO:0000313" key="3">
    <source>
        <dbReference type="Proteomes" id="UP001054945"/>
    </source>
</evidence>
<name>A0AAV4MFJ5_CAEEX</name>
<gene>
    <name evidence="2" type="ORF">CEXT_318771</name>
</gene>
<feature type="transmembrane region" description="Helical" evidence="1">
    <location>
        <begin position="20"/>
        <end position="41"/>
    </location>
</feature>
<dbReference type="AlphaFoldDB" id="A0AAV4MFJ5"/>
<keyword evidence="1" id="KW-0812">Transmembrane</keyword>
<dbReference type="Proteomes" id="UP001054945">
    <property type="component" value="Unassembled WGS sequence"/>
</dbReference>
<evidence type="ECO:0000313" key="2">
    <source>
        <dbReference type="EMBL" id="GIX71176.1"/>
    </source>
</evidence>
<reference evidence="2 3" key="1">
    <citation type="submission" date="2021-06" db="EMBL/GenBank/DDBJ databases">
        <title>Caerostris extrusa draft genome.</title>
        <authorList>
            <person name="Kono N."/>
            <person name="Arakawa K."/>
        </authorList>
    </citation>
    <scope>NUCLEOTIDE SEQUENCE [LARGE SCALE GENOMIC DNA]</scope>
</reference>
<comment type="caution">
    <text evidence="2">The sequence shown here is derived from an EMBL/GenBank/DDBJ whole genome shotgun (WGS) entry which is preliminary data.</text>
</comment>
<proteinExistence type="predicted"/>
<keyword evidence="3" id="KW-1185">Reference proteome</keyword>
<evidence type="ECO:0000256" key="1">
    <source>
        <dbReference type="SAM" id="Phobius"/>
    </source>
</evidence>
<protein>
    <submittedName>
        <fullName evidence="2">Uncharacterized protein</fullName>
    </submittedName>
</protein>